<proteinExistence type="predicted"/>
<keyword evidence="1" id="KW-1185">Reference proteome</keyword>
<name>A0A0M3I4L3_ASCLU</name>
<dbReference type="WBParaSite" id="ALUE_0001174801-mRNA-1">
    <property type="protein sequence ID" value="ALUE_0001174801-mRNA-1"/>
    <property type="gene ID" value="ALUE_0001174801"/>
</dbReference>
<dbReference type="AlphaFoldDB" id="A0A0M3I4L3"/>
<accession>A0A0M3I4L3</accession>
<protein>
    <submittedName>
        <fullName evidence="2">Uncharacterized protein</fullName>
    </submittedName>
</protein>
<evidence type="ECO:0000313" key="2">
    <source>
        <dbReference type="WBParaSite" id="ALUE_0001174801-mRNA-1"/>
    </source>
</evidence>
<organism evidence="1 2">
    <name type="scientific">Ascaris lumbricoides</name>
    <name type="common">Giant roundworm</name>
    <dbReference type="NCBI Taxonomy" id="6252"/>
    <lineage>
        <taxon>Eukaryota</taxon>
        <taxon>Metazoa</taxon>
        <taxon>Ecdysozoa</taxon>
        <taxon>Nematoda</taxon>
        <taxon>Chromadorea</taxon>
        <taxon>Rhabditida</taxon>
        <taxon>Spirurina</taxon>
        <taxon>Ascaridomorpha</taxon>
        <taxon>Ascaridoidea</taxon>
        <taxon>Ascarididae</taxon>
        <taxon>Ascaris</taxon>
    </lineage>
</organism>
<sequence length="129" mass="14478">MPVVDVHVDHYKTKESIVRRGRYYDGNAQLVMRRVSAQPLVAMLSYYCVQFVSGVSSPQRHAQRIFSCSTGIADQLASCGSYLHIVELGGVCPSASQLCFKNFSFSSSHFYSLRLLFFELLNSISANKR</sequence>
<dbReference type="Proteomes" id="UP000036681">
    <property type="component" value="Unplaced"/>
</dbReference>
<evidence type="ECO:0000313" key="1">
    <source>
        <dbReference type="Proteomes" id="UP000036681"/>
    </source>
</evidence>
<reference evidence="2" key="1">
    <citation type="submission" date="2017-02" db="UniProtKB">
        <authorList>
            <consortium name="WormBaseParasite"/>
        </authorList>
    </citation>
    <scope>IDENTIFICATION</scope>
</reference>